<evidence type="ECO:0000313" key="2">
    <source>
        <dbReference type="Proteomes" id="UP000183263"/>
    </source>
</evidence>
<dbReference type="InterPro" id="IPR009081">
    <property type="entry name" value="PP-bd_ACP"/>
</dbReference>
<protein>
    <submittedName>
        <fullName evidence="1">Acyl carrier protein</fullName>
    </submittedName>
</protein>
<organism evidence="1 2">
    <name type="scientific">Rhodococcus triatomae</name>
    <dbReference type="NCBI Taxonomy" id="300028"/>
    <lineage>
        <taxon>Bacteria</taxon>
        <taxon>Bacillati</taxon>
        <taxon>Actinomycetota</taxon>
        <taxon>Actinomycetes</taxon>
        <taxon>Mycobacteriales</taxon>
        <taxon>Nocardiaceae</taxon>
        <taxon>Rhodococcus</taxon>
    </lineage>
</organism>
<dbReference type="Gene3D" id="1.10.1200.10">
    <property type="entry name" value="ACP-like"/>
    <property type="match status" value="1"/>
</dbReference>
<dbReference type="AlphaFoldDB" id="A0A1G8NFS7"/>
<reference evidence="1 2" key="1">
    <citation type="submission" date="2016-10" db="EMBL/GenBank/DDBJ databases">
        <authorList>
            <person name="de Groot N.N."/>
        </authorList>
    </citation>
    <scope>NUCLEOTIDE SEQUENCE [LARGE SCALE GENOMIC DNA]</scope>
    <source>
        <strain evidence="1 2">DSM 44892</strain>
    </source>
</reference>
<dbReference type="OrthoDB" id="5147973at2"/>
<dbReference type="PROSITE" id="PS50075">
    <property type="entry name" value="CARRIER"/>
    <property type="match status" value="1"/>
</dbReference>
<dbReference type="InterPro" id="IPR036736">
    <property type="entry name" value="ACP-like_sf"/>
</dbReference>
<dbReference type="Proteomes" id="UP000183263">
    <property type="component" value="Unassembled WGS sequence"/>
</dbReference>
<gene>
    <name evidence="1" type="ORF">SAMN05444695_11156</name>
</gene>
<dbReference type="EMBL" id="FNDN01000011">
    <property type="protein sequence ID" value="SDI79033.1"/>
    <property type="molecule type" value="Genomic_DNA"/>
</dbReference>
<dbReference type="RefSeq" id="WP_072738974.1">
    <property type="nucleotide sequence ID" value="NZ_CP048813.1"/>
</dbReference>
<accession>A0A1G8NFS7</accession>
<proteinExistence type="predicted"/>
<sequence length="85" mass="8832">MAGDILTDLVDVVRTELAVGVVDIDAGSDLTADLGLDSVAFAIAIVAIEDRFGVRLAEEELFACRTLGDVAGLVGRQRDAVVTDA</sequence>
<name>A0A1G8NFS7_9NOCA</name>
<keyword evidence="2" id="KW-1185">Reference proteome</keyword>
<evidence type="ECO:0000313" key="1">
    <source>
        <dbReference type="EMBL" id="SDI79033.1"/>
    </source>
</evidence>
<dbReference type="SUPFAM" id="SSF47336">
    <property type="entry name" value="ACP-like"/>
    <property type="match status" value="1"/>
</dbReference>
<dbReference type="Pfam" id="PF00550">
    <property type="entry name" value="PP-binding"/>
    <property type="match status" value="1"/>
</dbReference>